<accession>A0ABW2XC21</accession>
<dbReference type="EMBL" id="JBHTGP010000003">
    <property type="protein sequence ID" value="MFD0683994.1"/>
    <property type="molecule type" value="Genomic_DNA"/>
</dbReference>
<comment type="caution">
    <text evidence="3">The sequence shown here is derived from an EMBL/GenBank/DDBJ whole genome shotgun (WGS) entry which is preliminary data.</text>
</comment>
<dbReference type="Gene3D" id="3.20.20.30">
    <property type="entry name" value="Luciferase-like domain"/>
    <property type="match status" value="1"/>
</dbReference>
<dbReference type="SUPFAM" id="SSF51679">
    <property type="entry name" value="Bacterial luciferase-like"/>
    <property type="match status" value="1"/>
</dbReference>
<dbReference type="PANTHER" id="PTHR43244:SF1">
    <property type="entry name" value="5,10-METHYLENETETRAHYDROMETHANOPTERIN REDUCTASE"/>
    <property type="match status" value="1"/>
</dbReference>
<evidence type="ECO:0000313" key="4">
    <source>
        <dbReference type="Proteomes" id="UP001597063"/>
    </source>
</evidence>
<evidence type="ECO:0000256" key="1">
    <source>
        <dbReference type="ARBA" id="ARBA00023002"/>
    </source>
</evidence>
<gene>
    <name evidence="3" type="ORF">ACFQZM_05760</name>
</gene>
<name>A0ABW2XC21_9ACTN</name>
<evidence type="ECO:0000313" key="3">
    <source>
        <dbReference type="EMBL" id="MFD0683994.1"/>
    </source>
</evidence>
<dbReference type="RefSeq" id="WP_131754950.1">
    <property type="nucleotide sequence ID" value="NZ_CAACUY010000002.1"/>
</dbReference>
<dbReference type="InterPro" id="IPR036661">
    <property type="entry name" value="Luciferase-like_sf"/>
</dbReference>
<feature type="domain" description="Luciferase-like" evidence="2">
    <location>
        <begin position="18"/>
        <end position="225"/>
    </location>
</feature>
<dbReference type="Pfam" id="PF00296">
    <property type="entry name" value="Bac_luciferase"/>
    <property type="match status" value="1"/>
</dbReference>
<dbReference type="PANTHER" id="PTHR43244">
    <property type="match status" value="1"/>
</dbReference>
<dbReference type="InterPro" id="IPR050564">
    <property type="entry name" value="F420-G6PD/mer"/>
</dbReference>
<organism evidence="3 4">
    <name type="scientific">Actinomadura fibrosa</name>
    <dbReference type="NCBI Taxonomy" id="111802"/>
    <lineage>
        <taxon>Bacteria</taxon>
        <taxon>Bacillati</taxon>
        <taxon>Actinomycetota</taxon>
        <taxon>Actinomycetes</taxon>
        <taxon>Streptosporangiales</taxon>
        <taxon>Thermomonosporaceae</taxon>
        <taxon>Actinomadura</taxon>
    </lineage>
</organism>
<sequence>MSARKPLFGIGLEYAVAAAPQTLRTAVQADEQGLDLVSISDHNYLADHLDAYATIAMALGGTSTISGLVNVTSLPSRPAPMLARTVTSLSALSGGRIVLGLGAGGRLNELARLGVPRLTPAAAVRALAEGITLIRALSGGSEPVTFDGEFFQVTALDPAPVPAPPIWTGSVGPRSLAVTGRLADGWLPGHAADWLSPRYRTSRPIIDEAAAAADRDPADIATIYNFPGRITSAPLAGTRDDDGRWIGGSVAQWVEELTGAILDHGAAGFILFPSGDTPRDIALGRWAQEIVPAVREATTKETS</sequence>
<reference evidence="4" key="1">
    <citation type="journal article" date="2019" name="Int. J. Syst. Evol. Microbiol.">
        <title>The Global Catalogue of Microorganisms (GCM) 10K type strain sequencing project: providing services to taxonomists for standard genome sequencing and annotation.</title>
        <authorList>
            <consortium name="The Broad Institute Genomics Platform"/>
            <consortium name="The Broad Institute Genome Sequencing Center for Infectious Disease"/>
            <person name="Wu L."/>
            <person name="Ma J."/>
        </authorList>
    </citation>
    <scope>NUCLEOTIDE SEQUENCE [LARGE SCALE GENOMIC DNA]</scope>
    <source>
        <strain evidence="4">JCM 9371</strain>
    </source>
</reference>
<dbReference type="Proteomes" id="UP001597063">
    <property type="component" value="Unassembled WGS sequence"/>
</dbReference>
<dbReference type="InterPro" id="IPR011251">
    <property type="entry name" value="Luciferase-like_dom"/>
</dbReference>
<dbReference type="CDD" id="cd01097">
    <property type="entry name" value="Tetrahydromethanopterin_reductase"/>
    <property type="match status" value="1"/>
</dbReference>
<evidence type="ECO:0000259" key="2">
    <source>
        <dbReference type="Pfam" id="PF00296"/>
    </source>
</evidence>
<keyword evidence="4" id="KW-1185">Reference proteome</keyword>
<keyword evidence="1" id="KW-0560">Oxidoreductase</keyword>
<proteinExistence type="predicted"/>
<protein>
    <submittedName>
        <fullName evidence="3">LLM class flavin-dependent oxidoreductase</fullName>
    </submittedName>
</protein>